<sequence>MMQQFADVASVQRWGACAFAEIADDVTQRAAARVLIRIGACEDIVAALVAHPLVANVQEAALDAAEKLLGAAVRR</sequence>
<name>A0A835YLI6_9STRA</name>
<keyword evidence="2" id="KW-1185">Reference proteome</keyword>
<dbReference type="Proteomes" id="UP000664859">
    <property type="component" value="Unassembled WGS sequence"/>
</dbReference>
<evidence type="ECO:0000313" key="1">
    <source>
        <dbReference type="EMBL" id="KAG5175805.1"/>
    </source>
</evidence>
<reference evidence="1" key="1">
    <citation type="submission" date="2021-02" db="EMBL/GenBank/DDBJ databases">
        <title>First Annotated Genome of the Yellow-green Alga Tribonema minus.</title>
        <authorList>
            <person name="Mahan K.M."/>
        </authorList>
    </citation>
    <scope>NUCLEOTIDE SEQUENCE</scope>
    <source>
        <strain evidence="1">UTEX B ZZ1240</strain>
    </source>
</reference>
<dbReference type="AlphaFoldDB" id="A0A835YLI6"/>
<gene>
    <name evidence="1" type="ORF">JKP88DRAFT_283300</name>
</gene>
<proteinExistence type="predicted"/>
<protein>
    <submittedName>
        <fullName evidence="1">Uncharacterized protein</fullName>
    </submittedName>
</protein>
<organism evidence="1 2">
    <name type="scientific">Tribonema minus</name>
    <dbReference type="NCBI Taxonomy" id="303371"/>
    <lineage>
        <taxon>Eukaryota</taxon>
        <taxon>Sar</taxon>
        <taxon>Stramenopiles</taxon>
        <taxon>Ochrophyta</taxon>
        <taxon>PX clade</taxon>
        <taxon>Xanthophyceae</taxon>
        <taxon>Tribonematales</taxon>
        <taxon>Tribonemataceae</taxon>
        <taxon>Tribonema</taxon>
    </lineage>
</organism>
<comment type="caution">
    <text evidence="1">The sequence shown here is derived from an EMBL/GenBank/DDBJ whole genome shotgun (WGS) entry which is preliminary data.</text>
</comment>
<accession>A0A835YLI6</accession>
<evidence type="ECO:0000313" key="2">
    <source>
        <dbReference type="Proteomes" id="UP000664859"/>
    </source>
</evidence>
<dbReference type="EMBL" id="JAFCMP010000545">
    <property type="protein sequence ID" value="KAG5175805.1"/>
    <property type="molecule type" value="Genomic_DNA"/>
</dbReference>